<dbReference type="Proteomes" id="UP000471521">
    <property type="component" value="Unassembled WGS sequence"/>
</dbReference>
<proteinExistence type="predicted"/>
<dbReference type="InterPro" id="IPR036388">
    <property type="entry name" value="WH-like_DNA-bd_sf"/>
</dbReference>
<evidence type="ECO:0000313" key="1">
    <source>
        <dbReference type="EMBL" id="MXR22482.1"/>
    </source>
</evidence>
<dbReference type="InterPro" id="IPR045490">
    <property type="entry name" value="DUF6432"/>
</dbReference>
<reference evidence="1 2" key="1">
    <citation type="submission" date="2019-12" db="EMBL/GenBank/DDBJ databases">
        <title>Isolation and characterization of three novel carbon monoxide-oxidizing members of Halobacteria from salione crusts and soils.</title>
        <authorList>
            <person name="Myers M.R."/>
            <person name="King G.M."/>
        </authorList>
    </citation>
    <scope>NUCLEOTIDE SEQUENCE [LARGE SCALE GENOMIC DNA]</scope>
    <source>
        <strain evidence="1 2">PCN9</strain>
    </source>
</reference>
<dbReference type="OrthoDB" id="306709at2157"/>
<evidence type="ECO:0000313" key="2">
    <source>
        <dbReference type="Proteomes" id="UP000471521"/>
    </source>
</evidence>
<dbReference type="EMBL" id="WUUU01000297">
    <property type="protein sequence ID" value="MXR22482.1"/>
    <property type="molecule type" value="Genomic_DNA"/>
</dbReference>
<organism evidence="1 2">
    <name type="scientific">Halobacterium bonnevillei</name>
    <dbReference type="NCBI Taxonomy" id="2692200"/>
    <lineage>
        <taxon>Archaea</taxon>
        <taxon>Methanobacteriati</taxon>
        <taxon>Methanobacteriota</taxon>
        <taxon>Stenosarchaea group</taxon>
        <taxon>Halobacteria</taxon>
        <taxon>Halobacteriales</taxon>
        <taxon>Halobacteriaceae</taxon>
        <taxon>Halobacterium</taxon>
    </lineage>
</organism>
<accession>A0A6B0STX1</accession>
<dbReference type="RefSeq" id="WP_159527798.1">
    <property type="nucleotide sequence ID" value="NZ_WUUU01000297.1"/>
</dbReference>
<sequence length="98" mass="10866">MQAKPEYRDRGETEVAVLDALVERPSEGMTVFELRSHVDASIDDLEDALGSLKADGLIDAEENGGRTVFLVDERVIPDGNEQAEEPSWLDAIRRRIGL</sequence>
<dbReference type="Pfam" id="PF20024">
    <property type="entry name" value="DUF6432"/>
    <property type="match status" value="1"/>
</dbReference>
<dbReference type="Gene3D" id="1.10.10.10">
    <property type="entry name" value="Winged helix-like DNA-binding domain superfamily/Winged helix DNA-binding domain"/>
    <property type="match status" value="1"/>
</dbReference>
<gene>
    <name evidence="1" type="ORF">GRX66_18540</name>
</gene>
<dbReference type="AlphaFoldDB" id="A0A6B0STX1"/>
<protein>
    <submittedName>
        <fullName evidence="1">MarR family transcriptional regulator</fullName>
    </submittedName>
</protein>
<name>A0A6B0STX1_9EURY</name>
<keyword evidence="2" id="KW-1185">Reference proteome</keyword>
<comment type="caution">
    <text evidence="1">The sequence shown here is derived from an EMBL/GenBank/DDBJ whole genome shotgun (WGS) entry which is preliminary data.</text>
</comment>